<dbReference type="AlphaFoldDB" id="A0A6A5VTT5"/>
<dbReference type="Gene3D" id="3.40.50.720">
    <property type="entry name" value="NAD(P)-binding Rossmann-like Domain"/>
    <property type="match status" value="1"/>
</dbReference>
<dbReference type="EMBL" id="ML976666">
    <property type="protein sequence ID" value="KAF1976657.1"/>
    <property type="molecule type" value="Genomic_DNA"/>
</dbReference>
<evidence type="ECO:0000313" key="2">
    <source>
        <dbReference type="Proteomes" id="UP000800036"/>
    </source>
</evidence>
<name>A0A6A5VTT5_9PLEO</name>
<evidence type="ECO:0000313" key="1">
    <source>
        <dbReference type="EMBL" id="KAF1976657.1"/>
    </source>
</evidence>
<sequence>MEGKTFKLTFAAGRALLATQSHDGVILLNGPELVKLRDAFGVIAKACDKTIEVREIDETAFLQKISFVPEPVAKPLLVTYKEYDAGGDQLYPRHTEAVANVRKLGGEEATKLSALIEGGAKFVFASKSLGPGKADVVHIIVHPLTPPWQALVGEPRPPATTAAAASTHPGVNVNNRYARPLAAASAL</sequence>
<protein>
    <submittedName>
        <fullName evidence="1">Uncharacterized protein</fullName>
    </submittedName>
</protein>
<gene>
    <name evidence="1" type="ORF">BU23DRAFT_628407</name>
</gene>
<accession>A0A6A5VTT5</accession>
<organism evidence="1 2">
    <name type="scientific">Bimuria novae-zelandiae CBS 107.79</name>
    <dbReference type="NCBI Taxonomy" id="1447943"/>
    <lineage>
        <taxon>Eukaryota</taxon>
        <taxon>Fungi</taxon>
        <taxon>Dikarya</taxon>
        <taxon>Ascomycota</taxon>
        <taxon>Pezizomycotina</taxon>
        <taxon>Dothideomycetes</taxon>
        <taxon>Pleosporomycetidae</taxon>
        <taxon>Pleosporales</taxon>
        <taxon>Massarineae</taxon>
        <taxon>Didymosphaeriaceae</taxon>
        <taxon>Bimuria</taxon>
    </lineage>
</organism>
<dbReference type="Gene3D" id="3.90.25.10">
    <property type="entry name" value="UDP-galactose 4-epimerase, domain 1"/>
    <property type="match status" value="1"/>
</dbReference>
<proteinExistence type="predicted"/>
<dbReference type="Proteomes" id="UP000800036">
    <property type="component" value="Unassembled WGS sequence"/>
</dbReference>
<dbReference type="OrthoDB" id="419598at2759"/>
<keyword evidence="2" id="KW-1185">Reference proteome</keyword>
<reference evidence="1" key="1">
    <citation type="journal article" date="2020" name="Stud. Mycol.">
        <title>101 Dothideomycetes genomes: a test case for predicting lifestyles and emergence of pathogens.</title>
        <authorList>
            <person name="Haridas S."/>
            <person name="Albert R."/>
            <person name="Binder M."/>
            <person name="Bloem J."/>
            <person name="Labutti K."/>
            <person name="Salamov A."/>
            <person name="Andreopoulos B."/>
            <person name="Baker S."/>
            <person name="Barry K."/>
            <person name="Bills G."/>
            <person name="Bluhm B."/>
            <person name="Cannon C."/>
            <person name="Castanera R."/>
            <person name="Culley D."/>
            <person name="Daum C."/>
            <person name="Ezra D."/>
            <person name="Gonzalez J."/>
            <person name="Henrissat B."/>
            <person name="Kuo A."/>
            <person name="Liang C."/>
            <person name="Lipzen A."/>
            <person name="Lutzoni F."/>
            <person name="Magnuson J."/>
            <person name="Mondo S."/>
            <person name="Nolan M."/>
            <person name="Ohm R."/>
            <person name="Pangilinan J."/>
            <person name="Park H.-J."/>
            <person name="Ramirez L."/>
            <person name="Alfaro M."/>
            <person name="Sun H."/>
            <person name="Tritt A."/>
            <person name="Yoshinaga Y."/>
            <person name="Zwiers L.-H."/>
            <person name="Turgeon B."/>
            <person name="Goodwin S."/>
            <person name="Spatafora J."/>
            <person name="Crous P."/>
            <person name="Grigoriev I."/>
        </authorList>
    </citation>
    <scope>NUCLEOTIDE SEQUENCE</scope>
    <source>
        <strain evidence="1">CBS 107.79</strain>
    </source>
</reference>